<name>A0A498DAX9_9BACI</name>
<accession>A0A498DAX9</accession>
<dbReference type="PANTHER" id="PTHR42852">
    <property type="entry name" value="THIOL:DISULFIDE INTERCHANGE PROTEIN DSBE"/>
    <property type="match status" value="1"/>
</dbReference>
<dbReference type="GO" id="GO:0016491">
    <property type="term" value="F:oxidoreductase activity"/>
    <property type="evidence" value="ECO:0007669"/>
    <property type="project" value="InterPro"/>
</dbReference>
<organism evidence="3 4">
    <name type="scientific">Oceanobacillus piezotolerans</name>
    <dbReference type="NCBI Taxonomy" id="2448030"/>
    <lineage>
        <taxon>Bacteria</taxon>
        <taxon>Bacillati</taxon>
        <taxon>Bacillota</taxon>
        <taxon>Bacilli</taxon>
        <taxon>Bacillales</taxon>
        <taxon>Bacillaceae</taxon>
        <taxon>Oceanobacillus</taxon>
    </lineage>
</organism>
<dbReference type="InterPro" id="IPR000866">
    <property type="entry name" value="AhpC/TSA"/>
</dbReference>
<evidence type="ECO:0000313" key="3">
    <source>
        <dbReference type="EMBL" id="RLL45180.1"/>
    </source>
</evidence>
<dbReference type="Pfam" id="PF00578">
    <property type="entry name" value="AhpC-TSA"/>
    <property type="match status" value="1"/>
</dbReference>
<dbReference type="Proteomes" id="UP000270219">
    <property type="component" value="Unassembled WGS sequence"/>
</dbReference>
<dbReference type="GO" id="GO:0016209">
    <property type="term" value="F:antioxidant activity"/>
    <property type="evidence" value="ECO:0007669"/>
    <property type="project" value="InterPro"/>
</dbReference>
<dbReference type="CDD" id="cd02966">
    <property type="entry name" value="TlpA_like_family"/>
    <property type="match status" value="1"/>
</dbReference>
<dbReference type="PANTHER" id="PTHR42852:SF12">
    <property type="entry name" value="THIOL-DISULFIDE OXIDOREDUCTASE YKUV"/>
    <property type="match status" value="1"/>
</dbReference>
<dbReference type="AlphaFoldDB" id="A0A498DAX9"/>
<dbReference type="InterPro" id="IPR050553">
    <property type="entry name" value="Thioredoxin_ResA/DsbE_sf"/>
</dbReference>
<evidence type="ECO:0000259" key="2">
    <source>
        <dbReference type="Pfam" id="PF00578"/>
    </source>
</evidence>
<sequence length="150" mass="17908">MGGVKLKLNEKMPVLKGYTNVINHYSENEGKDMATLIHFWSVSCSDCKRVLPKIAELKKQYQGKLHVIAIHMPRSKQDMDIKEVERMARKYNLTEPILIDNDYNLSKQFNIRFVPSYFLFDHRNNLRHYQATKRLNMLLKRIERIVEDRR</sequence>
<proteinExistence type="predicted"/>
<feature type="domain" description="Alkyl hydroperoxide reductase subunit C/ Thiol specific antioxidant" evidence="2">
    <location>
        <begin position="11"/>
        <end position="128"/>
    </location>
</feature>
<keyword evidence="1" id="KW-1015">Disulfide bond</keyword>
<dbReference type="Gene3D" id="3.40.30.10">
    <property type="entry name" value="Glutaredoxin"/>
    <property type="match status" value="1"/>
</dbReference>
<evidence type="ECO:0000256" key="1">
    <source>
        <dbReference type="ARBA" id="ARBA00023157"/>
    </source>
</evidence>
<dbReference type="SUPFAM" id="SSF52833">
    <property type="entry name" value="Thioredoxin-like"/>
    <property type="match status" value="1"/>
</dbReference>
<gene>
    <name evidence="3" type="ORF">D8M04_09990</name>
</gene>
<dbReference type="InterPro" id="IPR036249">
    <property type="entry name" value="Thioredoxin-like_sf"/>
</dbReference>
<dbReference type="EMBL" id="RCHR01000003">
    <property type="protein sequence ID" value="RLL45180.1"/>
    <property type="molecule type" value="Genomic_DNA"/>
</dbReference>
<protein>
    <submittedName>
        <fullName evidence="3">TlpA family protein disulfide reductase</fullName>
    </submittedName>
</protein>
<keyword evidence="4" id="KW-1185">Reference proteome</keyword>
<evidence type="ECO:0000313" key="4">
    <source>
        <dbReference type="Proteomes" id="UP000270219"/>
    </source>
</evidence>
<comment type="caution">
    <text evidence="3">The sequence shown here is derived from an EMBL/GenBank/DDBJ whole genome shotgun (WGS) entry which is preliminary data.</text>
</comment>
<reference evidence="3 4" key="1">
    <citation type="submission" date="2018-10" db="EMBL/GenBank/DDBJ databases">
        <title>Oceanobacillus sp. YLB-02 draft genome.</title>
        <authorList>
            <person name="Yu L."/>
        </authorList>
    </citation>
    <scope>NUCLEOTIDE SEQUENCE [LARGE SCALE GENOMIC DNA]</scope>
    <source>
        <strain evidence="3 4">YLB-02</strain>
    </source>
</reference>